<organism evidence="1 2">
    <name type="scientific">Chitinophaga skermanii</name>
    <dbReference type="NCBI Taxonomy" id="331697"/>
    <lineage>
        <taxon>Bacteria</taxon>
        <taxon>Pseudomonadati</taxon>
        <taxon>Bacteroidota</taxon>
        <taxon>Chitinophagia</taxon>
        <taxon>Chitinophagales</taxon>
        <taxon>Chitinophagaceae</taxon>
        <taxon>Chitinophaga</taxon>
    </lineage>
</organism>
<dbReference type="EMBL" id="QLLL01000001">
    <property type="protein sequence ID" value="RAJ10938.1"/>
    <property type="molecule type" value="Genomic_DNA"/>
</dbReference>
<keyword evidence="2" id="KW-1185">Reference proteome</keyword>
<evidence type="ECO:0000313" key="1">
    <source>
        <dbReference type="EMBL" id="RAJ10938.1"/>
    </source>
</evidence>
<dbReference type="Proteomes" id="UP000249547">
    <property type="component" value="Unassembled WGS sequence"/>
</dbReference>
<sequence>MMVCFGRSSGGGAKQACVLACGRYYVFENSAHHRFPLVEAYPHYIEGLNNFRAFMQEANWY</sequence>
<reference evidence="1 2" key="1">
    <citation type="submission" date="2018-06" db="EMBL/GenBank/DDBJ databases">
        <title>Genomic Encyclopedia of Archaeal and Bacterial Type Strains, Phase II (KMG-II): from individual species to whole genera.</title>
        <authorList>
            <person name="Goeker M."/>
        </authorList>
    </citation>
    <scope>NUCLEOTIDE SEQUENCE [LARGE SCALE GENOMIC DNA]</scope>
    <source>
        <strain evidence="1 2">DSM 23857</strain>
    </source>
</reference>
<protein>
    <submittedName>
        <fullName evidence="1">Uncharacterized protein</fullName>
    </submittedName>
</protein>
<accession>A0A327R4F3</accession>
<gene>
    <name evidence="1" type="ORF">LX64_00545</name>
</gene>
<proteinExistence type="predicted"/>
<comment type="caution">
    <text evidence="1">The sequence shown here is derived from an EMBL/GenBank/DDBJ whole genome shotgun (WGS) entry which is preliminary data.</text>
</comment>
<name>A0A327R4F3_9BACT</name>
<dbReference type="AlphaFoldDB" id="A0A327R4F3"/>
<evidence type="ECO:0000313" key="2">
    <source>
        <dbReference type="Proteomes" id="UP000249547"/>
    </source>
</evidence>